<dbReference type="PANTHER" id="PTHR44196">
    <property type="entry name" value="DEHYDROGENASE/REDUCTASE SDR FAMILY MEMBER 7B"/>
    <property type="match status" value="1"/>
</dbReference>
<comment type="caution">
    <text evidence="4">The sequence shown here is derived from an EMBL/GenBank/DDBJ whole genome shotgun (WGS) entry which is preliminary data.</text>
</comment>
<dbReference type="Pfam" id="PF00106">
    <property type="entry name" value="adh_short"/>
    <property type="match status" value="1"/>
</dbReference>
<dbReference type="PANTHER" id="PTHR44196:SF1">
    <property type="entry name" value="DEHYDROGENASE_REDUCTASE SDR FAMILY MEMBER 7B"/>
    <property type="match status" value="1"/>
</dbReference>
<dbReference type="Proteomes" id="UP001597138">
    <property type="component" value="Unassembled WGS sequence"/>
</dbReference>
<keyword evidence="5" id="KW-1185">Reference proteome</keyword>
<keyword evidence="3" id="KW-0175">Coiled coil</keyword>
<evidence type="ECO:0000313" key="4">
    <source>
        <dbReference type="EMBL" id="MFD1605289.1"/>
    </source>
</evidence>
<gene>
    <name evidence="4" type="ORF">ACFSC2_21310</name>
</gene>
<dbReference type="InterPro" id="IPR002347">
    <property type="entry name" value="SDR_fam"/>
</dbReference>
<dbReference type="PRINTS" id="PR00081">
    <property type="entry name" value="GDHRDH"/>
</dbReference>
<keyword evidence="2" id="KW-0560">Oxidoreductase</keyword>
<evidence type="ECO:0000313" key="5">
    <source>
        <dbReference type="Proteomes" id="UP001597138"/>
    </source>
</evidence>
<evidence type="ECO:0000256" key="3">
    <source>
        <dbReference type="SAM" id="Coils"/>
    </source>
</evidence>
<reference evidence="5" key="1">
    <citation type="journal article" date="2019" name="Int. J. Syst. Evol. Microbiol.">
        <title>The Global Catalogue of Microorganisms (GCM) 10K type strain sequencing project: providing services to taxonomists for standard genome sequencing and annotation.</title>
        <authorList>
            <consortium name="The Broad Institute Genomics Platform"/>
            <consortium name="The Broad Institute Genome Sequencing Center for Infectious Disease"/>
            <person name="Wu L."/>
            <person name="Ma J."/>
        </authorList>
    </citation>
    <scope>NUCLEOTIDE SEQUENCE [LARGE SCALE GENOMIC DNA]</scope>
    <source>
        <strain evidence="5">CCUG 70865</strain>
    </source>
</reference>
<organism evidence="4 5">
    <name type="scientific">Flavobacterium artemisiae</name>
    <dbReference type="NCBI Taxonomy" id="2126556"/>
    <lineage>
        <taxon>Bacteria</taxon>
        <taxon>Pseudomonadati</taxon>
        <taxon>Bacteroidota</taxon>
        <taxon>Flavobacteriia</taxon>
        <taxon>Flavobacteriales</taxon>
        <taxon>Flavobacteriaceae</taxon>
        <taxon>Flavobacterium</taxon>
    </lineage>
</organism>
<dbReference type="PROSITE" id="PS00061">
    <property type="entry name" value="ADH_SHORT"/>
    <property type="match status" value="1"/>
</dbReference>
<dbReference type="InterPro" id="IPR036291">
    <property type="entry name" value="NAD(P)-bd_dom_sf"/>
</dbReference>
<feature type="coiled-coil region" evidence="3">
    <location>
        <begin position="32"/>
        <end position="82"/>
    </location>
</feature>
<sequence>MKTTGNTILITGAGTGVGLEAAKQLSKNGNTIIMVARNAERLKIEADKLRNAHAIPCDLSNFEDLTRLVAKLKENHKDLNMIFLNAGIAANYNLFEEADAYKTSIAEMTTNYHSAVYLTQALESLLAEKDDAAMLITTSGVVFAPDLLHPTYSAAKAALHSYILSMRLVLERKKSSVKVFELMLPLVDSPFSSAVQSDLKISPEKAVNEIVSGLEKNEFEMHIGLTKDIYEVYLKSPQQALELVNNLTGEN</sequence>
<name>A0ABW4HIL3_9FLAO</name>
<accession>A0ABW4HIL3</accession>
<dbReference type="EMBL" id="JBHUDZ010000018">
    <property type="protein sequence ID" value="MFD1605289.1"/>
    <property type="molecule type" value="Genomic_DNA"/>
</dbReference>
<dbReference type="SUPFAM" id="SSF51735">
    <property type="entry name" value="NAD(P)-binding Rossmann-fold domains"/>
    <property type="match status" value="1"/>
</dbReference>
<comment type="similarity">
    <text evidence="1">Belongs to the short-chain dehydrogenases/reductases (SDR) family.</text>
</comment>
<dbReference type="Gene3D" id="3.40.50.720">
    <property type="entry name" value="NAD(P)-binding Rossmann-like Domain"/>
    <property type="match status" value="1"/>
</dbReference>
<evidence type="ECO:0000256" key="1">
    <source>
        <dbReference type="ARBA" id="ARBA00006484"/>
    </source>
</evidence>
<evidence type="ECO:0000256" key="2">
    <source>
        <dbReference type="ARBA" id="ARBA00023002"/>
    </source>
</evidence>
<protein>
    <submittedName>
        <fullName evidence="4">SDR family oxidoreductase</fullName>
    </submittedName>
</protein>
<dbReference type="InterPro" id="IPR020904">
    <property type="entry name" value="Sc_DH/Rdtase_CS"/>
</dbReference>
<dbReference type="RefSeq" id="WP_379813095.1">
    <property type="nucleotide sequence ID" value="NZ_JBHUDZ010000018.1"/>
</dbReference>
<proteinExistence type="inferred from homology"/>